<feature type="compositionally biased region" description="Basic and acidic residues" evidence="1">
    <location>
        <begin position="89"/>
        <end position="100"/>
    </location>
</feature>
<feature type="region of interest" description="Disordered" evidence="1">
    <location>
        <begin position="246"/>
        <end position="366"/>
    </location>
</feature>
<organism evidence="4 5">
    <name type="scientific">Magnaporthiopsis poae (strain ATCC 64411 / 73-15)</name>
    <name type="common">Kentucky bluegrass fungus</name>
    <name type="synonym">Magnaporthe poae</name>
    <dbReference type="NCBI Taxonomy" id="644358"/>
    <lineage>
        <taxon>Eukaryota</taxon>
        <taxon>Fungi</taxon>
        <taxon>Dikarya</taxon>
        <taxon>Ascomycota</taxon>
        <taxon>Pezizomycotina</taxon>
        <taxon>Sordariomycetes</taxon>
        <taxon>Sordariomycetidae</taxon>
        <taxon>Magnaporthales</taxon>
        <taxon>Magnaporthaceae</taxon>
        <taxon>Magnaporthiopsis</taxon>
    </lineage>
</organism>
<protein>
    <submittedName>
        <fullName evidence="3 4">Uncharacterized protein</fullName>
    </submittedName>
</protein>
<reference evidence="4" key="4">
    <citation type="journal article" date="2015" name="G3 (Bethesda)">
        <title>Genome sequences of three phytopathogenic species of the Magnaporthaceae family of fungi.</title>
        <authorList>
            <person name="Okagaki L.H."/>
            <person name="Nunes C.C."/>
            <person name="Sailsbery J."/>
            <person name="Clay B."/>
            <person name="Brown D."/>
            <person name="John T."/>
            <person name="Oh Y."/>
            <person name="Young N."/>
            <person name="Fitzgerald M."/>
            <person name="Haas B.J."/>
            <person name="Zeng Q."/>
            <person name="Young S."/>
            <person name="Adiconis X."/>
            <person name="Fan L."/>
            <person name="Levin J.Z."/>
            <person name="Mitchell T.K."/>
            <person name="Okubara P.A."/>
            <person name="Farman M.L."/>
            <person name="Kohn L.M."/>
            <person name="Birren B."/>
            <person name="Ma L.-J."/>
            <person name="Dean R.A."/>
        </authorList>
    </citation>
    <scope>NUCLEOTIDE SEQUENCE</scope>
    <source>
        <strain evidence="4">ATCC 64411 / 73-15</strain>
    </source>
</reference>
<reference evidence="3" key="3">
    <citation type="submission" date="2011-03" db="EMBL/GenBank/DDBJ databases">
        <title>Annotation of Magnaporthe poae ATCC 64411.</title>
        <authorList>
            <person name="Ma L.-J."/>
            <person name="Dead R."/>
            <person name="Young S.K."/>
            <person name="Zeng Q."/>
            <person name="Gargeya S."/>
            <person name="Fitzgerald M."/>
            <person name="Haas B."/>
            <person name="Abouelleil A."/>
            <person name="Alvarado L."/>
            <person name="Arachchi H.M."/>
            <person name="Berlin A."/>
            <person name="Brown A."/>
            <person name="Chapman S.B."/>
            <person name="Chen Z."/>
            <person name="Dunbar C."/>
            <person name="Freedman E."/>
            <person name="Gearin G."/>
            <person name="Gellesch M."/>
            <person name="Goldberg J."/>
            <person name="Griggs A."/>
            <person name="Gujja S."/>
            <person name="Heiman D."/>
            <person name="Howarth C."/>
            <person name="Larson L."/>
            <person name="Lui A."/>
            <person name="MacDonald P.J.P."/>
            <person name="Mehta T."/>
            <person name="Montmayeur A."/>
            <person name="Murphy C."/>
            <person name="Neiman D."/>
            <person name="Pearson M."/>
            <person name="Priest M."/>
            <person name="Roberts A."/>
            <person name="Saif S."/>
            <person name="Shea T."/>
            <person name="Shenoy N."/>
            <person name="Sisk P."/>
            <person name="Stolte C."/>
            <person name="Sykes S."/>
            <person name="Yandava C."/>
            <person name="Wortman J."/>
            <person name="Nusbaum C."/>
            <person name="Birren B."/>
        </authorList>
    </citation>
    <scope>NUCLEOTIDE SEQUENCE</scope>
    <source>
        <strain evidence="3">ATCC 64411</strain>
    </source>
</reference>
<gene>
    <name evidence="3" type="ORF">MAPG_12115</name>
</gene>
<dbReference type="EMBL" id="GL877137">
    <property type="protein sequence ID" value="KLU93178.1"/>
    <property type="molecule type" value="Genomic_DNA"/>
</dbReference>
<keyword evidence="2" id="KW-0472">Membrane</keyword>
<dbReference type="OrthoDB" id="4148767at2759"/>
<reference evidence="4" key="5">
    <citation type="submission" date="2015-06" db="UniProtKB">
        <authorList>
            <consortium name="EnsemblFungi"/>
        </authorList>
    </citation>
    <scope>IDENTIFICATION</scope>
    <source>
        <strain evidence="4">ATCC 64411</strain>
    </source>
</reference>
<evidence type="ECO:0000256" key="2">
    <source>
        <dbReference type="SAM" id="Phobius"/>
    </source>
</evidence>
<feature type="transmembrane region" description="Helical" evidence="2">
    <location>
        <begin position="12"/>
        <end position="35"/>
    </location>
</feature>
<dbReference type="VEuPathDB" id="FungiDB:MAPG_12115"/>
<dbReference type="Proteomes" id="UP000011715">
    <property type="component" value="Unassembled WGS sequence"/>
</dbReference>
<dbReference type="AlphaFoldDB" id="A0A0C4EGV5"/>
<dbReference type="EMBL" id="ADBL01003073">
    <property type="status" value="NOT_ANNOTATED_CDS"/>
    <property type="molecule type" value="Genomic_DNA"/>
</dbReference>
<feature type="compositionally biased region" description="Polar residues" evidence="1">
    <location>
        <begin position="101"/>
        <end position="111"/>
    </location>
</feature>
<accession>A0A0C4EGV5</accession>
<evidence type="ECO:0000313" key="4">
    <source>
        <dbReference type="EnsemblFungi" id="MAPG_12115T0"/>
    </source>
</evidence>
<reference evidence="3" key="1">
    <citation type="submission" date="2010-05" db="EMBL/GenBank/DDBJ databases">
        <title>The Genome Sequence of Magnaporthe poae strain ATCC 64411.</title>
        <authorList>
            <consortium name="The Broad Institute Genome Sequencing Platform"/>
            <consortium name="Broad Institute Genome Sequencing Center for Infectious Disease"/>
            <person name="Ma L.-J."/>
            <person name="Dead R."/>
            <person name="Young S."/>
            <person name="Zeng Q."/>
            <person name="Koehrsen M."/>
            <person name="Alvarado L."/>
            <person name="Berlin A."/>
            <person name="Chapman S.B."/>
            <person name="Chen Z."/>
            <person name="Freedman E."/>
            <person name="Gellesch M."/>
            <person name="Goldberg J."/>
            <person name="Griggs A."/>
            <person name="Gujja S."/>
            <person name="Heilman E.R."/>
            <person name="Heiman D."/>
            <person name="Hepburn T."/>
            <person name="Howarth C."/>
            <person name="Jen D."/>
            <person name="Larson L."/>
            <person name="Mehta T."/>
            <person name="Neiman D."/>
            <person name="Pearson M."/>
            <person name="Roberts A."/>
            <person name="Saif S."/>
            <person name="Shea T."/>
            <person name="Shenoy N."/>
            <person name="Sisk P."/>
            <person name="Stolte C."/>
            <person name="Sykes S."/>
            <person name="Walk T."/>
            <person name="White J."/>
            <person name="Yandava C."/>
            <person name="Haas B."/>
            <person name="Nusbaum C."/>
            <person name="Birren B."/>
        </authorList>
    </citation>
    <scope>NUCLEOTIDE SEQUENCE</scope>
    <source>
        <strain evidence="3">ATCC 64411</strain>
    </source>
</reference>
<keyword evidence="2" id="KW-1133">Transmembrane helix</keyword>
<reference evidence="5" key="2">
    <citation type="submission" date="2010-05" db="EMBL/GenBank/DDBJ databases">
        <title>The genome sequence of Magnaporthe poae strain ATCC 64411.</title>
        <authorList>
            <person name="Ma L.-J."/>
            <person name="Dead R."/>
            <person name="Young S."/>
            <person name="Zeng Q."/>
            <person name="Koehrsen M."/>
            <person name="Alvarado L."/>
            <person name="Berlin A."/>
            <person name="Chapman S.B."/>
            <person name="Chen Z."/>
            <person name="Freedman E."/>
            <person name="Gellesch M."/>
            <person name="Goldberg J."/>
            <person name="Griggs A."/>
            <person name="Gujja S."/>
            <person name="Heilman E.R."/>
            <person name="Heiman D."/>
            <person name="Hepburn T."/>
            <person name="Howarth C."/>
            <person name="Jen D."/>
            <person name="Larson L."/>
            <person name="Mehta T."/>
            <person name="Neiman D."/>
            <person name="Pearson M."/>
            <person name="Roberts A."/>
            <person name="Saif S."/>
            <person name="Shea T."/>
            <person name="Shenoy N."/>
            <person name="Sisk P."/>
            <person name="Stolte C."/>
            <person name="Sykes S."/>
            <person name="Walk T."/>
            <person name="White J."/>
            <person name="Yandava C."/>
            <person name="Haas B."/>
            <person name="Nusbaum C."/>
            <person name="Birren B."/>
        </authorList>
    </citation>
    <scope>NUCLEOTIDE SEQUENCE [LARGE SCALE GENOMIC DNA]</scope>
    <source>
        <strain evidence="5">ATCC 64411 / 73-15</strain>
    </source>
</reference>
<evidence type="ECO:0000313" key="3">
    <source>
        <dbReference type="EMBL" id="KLU93178.1"/>
    </source>
</evidence>
<dbReference type="OMA" id="SHIRMMV"/>
<dbReference type="EnsemblFungi" id="MAPG_12115T0">
    <property type="protein sequence ID" value="MAPG_12115T0"/>
    <property type="gene ID" value="MAPG_12115"/>
</dbReference>
<dbReference type="eggNOG" id="ENOG502SY4G">
    <property type="taxonomic scope" value="Eukaryota"/>
</dbReference>
<proteinExistence type="predicted"/>
<evidence type="ECO:0000256" key="1">
    <source>
        <dbReference type="SAM" id="MobiDB-lite"/>
    </source>
</evidence>
<keyword evidence="2" id="KW-0812">Transmembrane</keyword>
<sequence>MAAKGEQVGPIGLISLVLSVLLYILAVLNLIALWGGTITTIRMAPVEIKDILGSLRQQICEERWALRQQRKELRARLDAARLRRHRTPAHHDADSIKADDNYSSYGSSDKTNSTDLELLRLSLSEHTLTLHQQNLRDLWQQFKALERPFLVASGRRAEAMRRGDGWTDKNLTDDEARADMEAHGEAGSFASWTALYRCNFGGRFLWWRTKGDVRRLADKVSRLMMMRTEREVSHIRMMVKGIVEQGSSSSYGGGQGTGTQESSLDGATLSPLPSPRTRSISSEDEETQDSSAKAAVDAGGSEVQRQSSIVSEWRERPFQARQARNPRSPPRVVHIRSSRGGRRTEYMVRPRPGGGPGGPVRVEEHE</sequence>
<name>A0A0C4EGV5_MAGP6</name>
<evidence type="ECO:0000313" key="5">
    <source>
        <dbReference type="Proteomes" id="UP000011715"/>
    </source>
</evidence>
<feature type="region of interest" description="Disordered" evidence="1">
    <location>
        <begin position="84"/>
        <end position="111"/>
    </location>
</feature>
<keyword evidence="5" id="KW-1185">Reference proteome</keyword>